<sequence>MCSHASTSLEVCDCSRCDRYNLNRTSSAVGSTKSNPAYRHLIALSKLPLSLMLPHRHASRQSISIVDNNDTIIVFFSHPTDMQELHAHKATDTTCRDFVYFRQLLARSRGYWDDNIAHRLNGIDIGDVRQCRKLVDGVERAHKDRRNKIEFCMHTLQKDVERQPTAVLQMTVDSGFPAHLFPASFTLLYCPFEECTQEIPFTDPSALLTHVEELHKLKVQDPAGVIPFLDRYLAALVSNPTEEDTARRERLQSHRLQEILALQAVERNTQHQKGRHCLFCSVHLPTSQLFDHMFQEHGFNIGQLDNLVMVGEFLDTLQAKLDKNTCIYCEKDFPNGTVLRKHVKNKNHYRIHPQNHVYDKYYVVNYLQVGRLYDEDAARGEREEPKSETGEEEWAELVDPVDERTTCLLCPHTTSDAEECIAHLSSAHSFPWDVIRALDTYEAIKVINYIRVRVAELACIYCEMEFGVEEEMAQHLQTHSHCVPERKLWDNPRFLFPIYEDDPLLCHLDE</sequence>
<evidence type="ECO:0000256" key="2">
    <source>
        <dbReference type="ARBA" id="ARBA00022771"/>
    </source>
</evidence>
<dbReference type="InterPro" id="IPR040048">
    <property type="entry name" value="ZNF277"/>
</dbReference>
<protein>
    <recommendedName>
        <fullName evidence="6">C2H2-type domain-containing protein</fullName>
    </recommendedName>
</protein>
<keyword evidence="1" id="KW-0479">Metal-binding</keyword>
<dbReference type="Proteomes" id="UP000240830">
    <property type="component" value="Unassembled WGS sequence"/>
</dbReference>
<evidence type="ECO:0000256" key="3">
    <source>
        <dbReference type="ARBA" id="ARBA00022833"/>
    </source>
</evidence>
<evidence type="ECO:0000256" key="4">
    <source>
        <dbReference type="ARBA" id="ARBA00034119"/>
    </source>
</evidence>
<dbReference type="EMBL" id="MTSL01000149">
    <property type="protein sequence ID" value="PJF18034.1"/>
    <property type="molecule type" value="Genomic_DNA"/>
</dbReference>
<dbReference type="PANTHER" id="PTHR13267:SF3">
    <property type="entry name" value="ZINC FINGER PROTEIN 277"/>
    <property type="match status" value="1"/>
</dbReference>
<evidence type="ECO:0000256" key="5">
    <source>
        <dbReference type="PROSITE-ProRule" id="PRU00042"/>
    </source>
</evidence>
<evidence type="ECO:0000313" key="8">
    <source>
        <dbReference type="Proteomes" id="UP000240830"/>
    </source>
</evidence>
<dbReference type="SMART" id="SM00355">
    <property type="entry name" value="ZnF_C2H2"/>
    <property type="match status" value="5"/>
</dbReference>
<dbReference type="InterPro" id="IPR041661">
    <property type="entry name" value="ZN622/Rei1/Reh1_Znf-C2H2"/>
</dbReference>
<gene>
    <name evidence="7" type="ORF">PSACC_02176</name>
</gene>
<name>A0A2H9TJV0_9FUNG</name>
<proteinExistence type="inferred from homology"/>
<keyword evidence="2 5" id="KW-0863">Zinc-finger</keyword>
<dbReference type="AlphaFoldDB" id="A0A2H9TJV0"/>
<organism evidence="7 8">
    <name type="scientific">Paramicrosporidium saccamoebae</name>
    <dbReference type="NCBI Taxonomy" id="1246581"/>
    <lineage>
        <taxon>Eukaryota</taxon>
        <taxon>Fungi</taxon>
        <taxon>Fungi incertae sedis</taxon>
        <taxon>Cryptomycota</taxon>
        <taxon>Cryptomycota incertae sedis</taxon>
        <taxon>Paramicrosporidium</taxon>
    </lineage>
</organism>
<dbReference type="InterPro" id="IPR036236">
    <property type="entry name" value="Znf_C2H2_sf"/>
</dbReference>
<reference evidence="7 8" key="1">
    <citation type="submission" date="2016-10" db="EMBL/GenBank/DDBJ databases">
        <title>The genome of Paramicrosporidium saccamoebae is the missing link in understanding Cryptomycota and Microsporidia evolution.</title>
        <authorList>
            <person name="Quandt C.A."/>
            <person name="Beaudet D."/>
            <person name="Corsaro D."/>
            <person name="Michel R."/>
            <person name="Corradi N."/>
            <person name="James T."/>
        </authorList>
    </citation>
    <scope>NUCLEOTIDE SEQUENCE [LARGE SCALE GENOMIC DNA]</scope>
    <source>
        <strain evidence="7 8">KSL3</strain>
    </source>
</reference>
<comment type="caution">
    <text evidence="7">The sequence shown here is derived from an EMBL/GenBank/DDBJ whole genome shotgun (WGS) entry which is preliminary data.</text>
</comment>
<dbReference type="SUPFAM" id="SSF57667">
    <property type="entry name" value="beta-beta-alpha zinc fingers"/>
    <property type="match status" value="2"/>
</dbReference>
<evidence type="ECO:0000313" key="7">
    <source>
        <dbReference type="EMBL" id="PJF18034.1"/>
    </source>
</evidence>
<dbReference type="PANTHER" id="PTHR13267">
    <property type="entry name" value="ZINC FINGER PROTEIN 277"/>
    <property type="match status" value="1"/>
</dbReference>
<accession>A0A2H9TJV0</accession>
<feature type="domain" description="C2H2-type" evidence="6">
    <location>
        <begin position="324"/>
        <end position="353"/>
    </location>
</feature>
<evidence type="ECO:0000256" key="1">
    <source>
        <dbReference type="ARBA" id="ARBA00022723"/>
    </source>
</evidence>
<dbReference type="InterPro" id="IPR013087">
    <property type="entry name" value="Znf_C2H2_type"/>
</dbReference>
<dbReference type="GO" id="GO:0008270">
    <property type="term" value="F:zinc ion binding"/>
    <property type="evidence" value="ECO:0007669"/>
    <property type="project" value="UniProtKB-KW"/>
</dbReference>
<comment type="similarity">
    <text evidence="4">Belongs to the ZNF277 family.</text>
</comment>
<dbReference type="PROSITE" id="PS50157">
    <property type="entry name" value="ZINC_FINGER_C2H2_2"/>
    <property type="match status" value="2"/>
</dbReference>
<evidence type="ECO:0000259" key="6">
    <source>
        <dbReference type="PROSITE" id="PS50157"/>
    </source>
</evidence>
<dbReference type="OrthoDB" id="7848332at2759"/>
<keyword evidence="8" id="KW-1185">Reference proteome</keyword>
<feature type="domain" description="C2H2-type" evidence="6">
    <location>
        <begin position="457"/>
        <end position="484"/>
    </location>
</feature>
<dbReference type="PROSITE" id="PS00028">
    <property type="entry name" value="ZINC_FINGER_C2H2_1"/>
    <property type="match status" value="2"/>
</dbReference>
<keyword evidence="3" id="KW-0862">Zinc</keyword>
<dbReference type="Pfam" id="PF12756">
    <property type="entry name" value="zf-C2H2_2"/>
    <property type="match status" value="2"/>
</dbReference>